<dbReference type="Proteomes" id="UP000221020">
    <property type="component" value="Unassembled WGS sequence"/>
</dbReference>
<dbReference type="EMBL" id="NVOR01000059">
    <property type="protein sequence ID" value="PED81579.1"/>
    <property type="molecule type" value="Genomic_DNA"/>
</dbReference>
<name>A0AA91ZSK1_9BACI</name>
<gene>
    <name evidence="1" type="ORF">CON65_16360</name>
</gene>
<evidence type="ECO:0000313" key="2">
    <source>
        <dbReference type="Proteomes" id="UP000221020"/>
    </source>
</evidence>
<evidence type="ECO:0000313" key="1">
    <source>
        <dbReference type="EMBL" id="PED81579.1"/>
    </source>
</evidence>
<dbReference type="RefSeq" id="WP_097899502.1">
    <property type="nucleotide sequence ID" value="NZ_NVOR01000059.1"/>
</dbReference>
<dbReference type="AlphaFoldDB" id="A0AA91ZSK1"/>
<organism evidence="1 2">
    <name type="scientific">Bacillus pseudomycoides</name>
    <dbReference type="NCBI Taxonomy" id="64104"/>
    <lineage>
        <taxon>Bacteria</taxon>
        <taxon>Bacillati</taxon>
        <taxon>Bacillota</taxon>
        <taxon>Bacilli</taxon>
        <taxon>Bacillales</taxon>
        <taxon>Bacillaceae</taxon>
        <taxon>Bacillus</taxon>
        <taxon>Bacillus cereus group</taxon>
    </lineage>
</organism>
<protein>
    <recommendedName>
        <fullName evidence="3">Zinc finger protein 100</fullName>
    </recommendedName>
</protein>
<accession>A0AA91ZSK1</accession>
<proteinExistence type="predicted"/>
<evidence type="ECO:0008006" key="3">
    <source>
        <dbReference type="Google" id="ProtNLM"/>
    </source>
</evidence>
<comment type="caution">
    <text evidence="1">The sequence shown here is derived from an EMBL/GenBank/DDBJ whole genome shotgun (WGS) entry which is preliminary data.</text>
</comment>
<reference evidence="1 2" key="1">
    <citation type="submission" date="2017-09" db="EMBL/GenBank/DDBJ databases">
        <title>Large-scale bioinformatics analysis of Bacillus genomes uncovers conserved roles of natural products in bacterial physiology.</title>
        <authorList>
            <consortium name="Agbiome Team Llc"/>
            <person name="Bleich R.M."/>
            <person name="Grubbs K.J."/>
            <person name="Santa Maria K.C."/>
            <person name="Allen S.E."/>
            <person name="Farag S."/>
            <person name="Shank E.A."/>
            <person name="Bowers A."/>
        </authorList>
    </citation>
    <scope>NUCLEOTIDE SEQUENCE [LARGE SCALE GENOMIC DNA]</scope>
    <source>
        <strain evidence="1 2">AFS092012</strain>
    </source>
</reference>
<sequence>MLKGWFGKNPERSNCKHKYNFVRMQDCEDFKKGQLGAAYIYQCEKCGKEKVKYKNNNDINTDFWSI</sequence>